<gene>
    <name evidence="1" type="ORF">HGG74_20370</name>
</gene>
<dbReference type="InterPro" id="IPR012349">
    <property type="entry name" value="Split_barrel_FMN-bd"/>
</dbReference>
<proteinExistence type="predicted"/>
<dbReference type="Gene3D" id="2.30.110.10">
    <property type="entry name" value="Electron Transport, Fmn-binding Protein, Chain A"/>
    <property type="match status" value="1"/>
</dbReference>
<keyword evidence="2" id="KW-1185">Reference proteome</keyword>
<organism evidence="1 2">
    <name type="scientific">Arthrobacter mobilis</name>
    <dbReference type="NCBI Taxonomy" id="2724944"/>
    <lineage>
        <taxon>Bacteria</taxon>
        <taxon>Bacillati</taxon>
        <taxon>Actinomycetota</taxon>
        <taxon>Actinomycetes</taxon>
        <taxon>Micrococcales</taxon>
        <taxon>Micrococcaceae</taxon>
        <taxon>Arthrobacter</taxon>
    </lineage>
</organism>
<dbReference type="EMBL" id="JAAZSQ010000039">
    <property type="protein sequence ID" value="NKX56830.1"/>
    <property type="molecule type" value="Genomic_DNA"/>
</dbReference>
<evidence type="ECO:0000313" key="1">
    <source>
        <dbReference type="EMBL" id="NKX56830.1"/>
    </source>
</evidence>
<comment type="caution">
    <text evidence="1">The sequence shown here is derived from an EMBL/GenBank/DDBJ whole genome shotgun (WGS) entry which is preliminary data.</text>
</comment>
<evidence type="ECO:0000313" key="2">
    <source>
        <dbReference type="Proteomes" id="UP000544090"/>
    </source>
</evidence>
<protein>
    <submittedName>
        <fullName evidence="1">Pyridoxamine 5'-phosphate oxidase family protein</fullName>
    </submittedName>
</protein>
<reference evidence="1 2" key="1">
    <citation type="submission" date="2020-04" db="EMBL/GenBank/DDBJ databases">
        <title>Arthrobacter sp. nov.</title>
        <authorList>
            <person name="Liu S."/>
        </authorList>
    </citation>
    <scope>NUCLEOTIDE SEQUENCE [LARGE SCALE GENOMIC DNA]</scope>
    <source>
        <strain evidence="1 2">E918</strain>
    </source>
</reference>
<name>A0A7X6K7Y2_9MICC</name>
<sequence>MPIQRSTQTFPAVRIQAIARELLEASALCAIATVGPAHLAHVNTAYFAWSPGFDLVWLSDPDARHSKNLATQADAAVAVYDSGQVWGGPDRGIQLLVRRRRPPAGPLSACTSCTLGASRPTGLRT</sequence>
<dbReference type="Proteomes" id="UP000544090">
    <property type="component" value="Unassembled WGS sequence"/>
</dbReference>
<dbReference type="AlphaFoldDB" id="A0A7X6K7Y2"/>
<accession>A0A7X6K7Y2</accession>
<dbReference type="RefSeq" id="WP_168489363.1">
    <property type="nucleotide sequence ID" value="NZ_JAAZSQ010000039.1"/>
</dbReference>
<dbReference type="SUPFAM" id="SSF50475">
    <property type="entry name" value="FMN-binding split barrel"/>
    <property type="match status" value="1"/>
</dbReference>